<feature type="transmembrane region" description="Helical" evidence="12">
    <location>
        <begin position="303"/>
        <end position="325"/>
    </location>
</feature>
<dbReference type="PANTHER" id="PTHR34220">
    <property type="entry name" value="SENSOR HISTIDINE KINASE YPDA"/>
    <property type="match status" value="1"/>
</dbReference>
<evidence type="ECO:0000256" key="7">
    <source>
        <dbReference type="ARBA" id="ARBA00022777"/>
    </source>
</evidence>
<keyword evidence="4" id="KW-0808">Transferase</keyword>
<keyword evidence="5 12" id="KW-0812">Transmembrane</keyword>
<evidence type="ECO:0000256" key="5">
    <source>
        <dbReference type="ARBA" id="ARBA00022692"/>
    </source>
</evidence>
<evidence type="ECO:0000256" key="2">
    <source>
        <dbReference type="ARBA" id="ARBA00022475"/>
    </source>
</evidence>
<evidence type="ECO:0000256" key="9">
    <source>
        <dbReference type="ARBA" id="ARBA00022989"/>
    </source>
</evidence>
<dbReference type="InterPro" id="IPR050640">
    <property type="entry name" value="Bact_2-comp_sensor_kinase"/>
</dbReference>
<evidence type="ECO:0000256" key="3">
    <source>
        <dbReference type="ARBA" id="ARBA00022553"/>
    </source>
</evidence>
<name>A0A559JWE6_9BACL</name>
<keyword evidence="8" id="KW-0067">ATP-binding</keyword>
<dbReference type="SUPFAM" id="SSF55874">
    <property type="entry name" value="ATPase domain of HSP90 chaperone/DNA topoisomerase II/histidine kinase"/>
    <property type="match status" value="1"/>
</dbReference>
<evidence type="ECO:0000256" key="8">
    <source>
        <dbReference type="ARBA" id="ARBA00022840"/>
    </source>
</evidence>
<gene>
    <name evidence="15" type="ORF">FPZ45_01035</name>
</gene>
<sequence>MSNRIKNKLISSSIRFIEYFSSSIKKKLLLMMMLITCVPVIAITAVAISESRKNLEAEIRTTNQSSIIWSGQFIDEKLKLLDNLMFSVMADLTITRYLEGALDSDMEPSYIVQSYILNKLNSVYLPNLNLFDQISVFSSRENKSYTMINGESRIIAHSSHALPLPWDRLGNLKLAYYMEDQQSPHFHMYRTMFKFIDRSILGGISIHVNWSMLDPILQSVKSEENSLIFIMDREGRAVHGLPGADYDSLALQDIHAALSSGSGEAFFKTKSYYVFQQAVGDGSMFLVKAIPTSAVLESNRRTLWFSVSLGIGLLIFSLAASILLANKATNPILKLARAISFTAESNHDEYIETKRNDEIGLLEQKYSEMIRARYRIYIEKRNAQFKALQAQINPHFLHNTLQSLGAMAVARNVPEVYQIIQTISSNFRYTMTTGDDFVTLMQEIEHVDNYLTIQNFRFKDKIEKHFQIDESAKTALLPILILQPIVENAFEHGFQHTKAPWIIKIDAVREADIVRISIMDNGIGIPPERLAEINESLLSDPGDVITFTNSMALRNINARIGIHFGEPYGLTLQNHPGGRGTLVTITLPYIPSNK</sequence>
<dbReference type="InterPro" id="IPR036890">
    <property type="entry name" value="HATPase_C_sf"/>
</dbReference>
<evidence type="ECO:0000256" key="1">
    <source>
        <dbReference type="ARBA" id="ARBA00004651"/>
    </source>
</evidence>
<dbReference type="GO" id="GO:0005524">
    <property type="term" value="F:ATP binding"/>
    <property type="evidence" value="ECO:0007669"/>
    <property type="project" value="UniProtKB-KW"/>
</dbReference>
<dbReference type="AlphaFoldDB" id="A0A559JWE6"/>
<keyword evidence="11 12" id="KW-0472">Membrane</keyword>
<evidence type="ECO:0000259" key="13">
    <source>
        <dbReference type="Pfam" id="PF02518"/>
    </source>
</evidence>
<dbReference type="RefSeq" id="WP_144697477.1">
    <property type="nucleotide sequence ID" value="NZ_VNJJ01000001.1"/>
</dbReference>
<dbReference type="Proteomes" id="UP000316330">
    <property type="component" value="Unassembled WGS sequence"/>
</dbReference>
<feature type="transmembrane region" description="Helical" evidence="12">
    <location>
        <begin position="28"/>
        <end position="48"/>
    </location>
</feature>
<keyword evidence="7 15" id="KW-0418">Kinase</keyword>
<evidence type="ECO:0000256" key="6">
    <source>
        <dbReference type="ARBA" id="ARBA00022741"/>
    </source>
</evidence>
<dbReference type="Pfam" id="PF02518">
    <property type="entry name" value="HATPase_c"/>
    <property type="match status" value="1"/>
</dbReference>
<dbReference type="EMBL" id="VNJJ01000001">
    <property type="protein sequence ID" value="TVY04214.1"/>
    <property type="molecule type" value="Genomic_DNA"/>
</dbReference>
<dbReference type="PANTHER" id="PTHR34220:SF11">
    <property type="entry name" value="SENSOR PROTEIN KINASE HPTS"/>
    <property type="match status" value="1"/>
</dbReference>
<evidence type="ECO:0000313" key="16">
    <source>
        <dbReference type="Proteomes" id="UP000316330"/>
    </source>
</evidence>
<keyword evidence="6" id="KW-0547">Nucleotide-binding</keyword>
<evidence type="ECO:0000313" key="15">
    <source>
        <dbReference type="EMBL" id="TVY04214.1"/>
    </source>
</evidence>
<evidence type="ECO:0000256" key="4">
    <source>
        <dbReference type="ARBA" id="ARBA00022679"/>
    </source>
</evidence>
<organism evidence="15 16">
    <name type="scientific">Cohnella terricola</name>
    <dbReference type="NCBI Taxonomy" id="1289167"/>
    <lineage>
        <taxon>Bacteria</taxon>
        <taxon>Bacillati</taxon>
        <taxon>Bacillota</taxon>
        <taxon>Bacilli</taxon>
        <taxon>Bacillales</taxon>
        <taxon>Paenibacillaceae</taxon>
        <taxon>Cohnella</taxon>
    </lineage>
</organism>
<feature type="domain" description="Histidine kinase/HSP90-like ATPase" evidence="13">
    <location>
        <begin position="481"/>
        <end position="589"/>
    </location>
</feature>
<evidence type="ECO:0000256" key="10">
    <source>
        <dbReference type="ARBA" id="ARBA00023012"/>
    </source>
</evidence>
<keyword evidence="2" id="KW-1003">Cell membrane</keyword>
<keyword evidence="9 12" id="KW-1133">Transmembrane helix</keyword>
<keyword evidence="16" id="KW-1185">Reference proteome</keyword>
<proteinExistence type="predicted"/>
<dbReference type="InterPro" id="IPR003594">
    <property type="entry name" value="HATPase_dom"/>
</dbReference>
<reference evidence="15 16" key="1">
    <citation type="submission" date="2019-07" db="EMBL/GenBank/DDBJ databases">
        <authorList>
            <person name="Kim J."/>
        </authorList>
    </citation>
    <scope>NUCLEOTIDE SEQUENCE [LARGE SCALE GENOMIC DNA]</scope>
    <source>
        <strain evidence="15 16">G13</strain>
    </source>
</reference>
<dbReference type="Gene3D" id="3.30.565.10">
    <property type="entry name" value="Histidine kinase-like ATPase, C-terminal domain"/>
    <property type="match status" value="1"/>
</dbReference>
<protein>
    <submittedName>
        <fullName evidence="15">Sensor histidine kinase</fullName>
    </submittedName>
</protein>
<evidence type="ECO:0000256" key="11">
    <source>
        <dbReference type="ARBA" id="ARBA00023136"/>
    </source>
</evidence>
<keyword evidence="10" id="KW-0902">Two-component regulatory system</keyword>
<dbReference type="GO" id="GO:0000155">
    <property type="term" value="F:phosphorelay sensor kinase activity"/>
    <property type="evidence" value="ECO:0007669"/>
    <property type="project" value="InterPro"/>
</dbReference>
<feature type="domain" description="Signal transduction histidine kinase internal region" evidence="14">
    <location>
        <begin position="383"/>
        <end position="462"/>
    </location>
</feature>
<keyword evidence="3" id="KW-0597">Phosphoprotein</keyword>
<dbReference type="OrthoDB" id="9776552at2"/>
<evidence type="ECO:0000259" key="14">
    <source>
        <dbReference type="Pfam" id="PF06580"/>
    </source>
</evidence>
<dbReference type="Pfam" id="PF06580">
    <property type="entry name" value="His_kinase"/>
    <property type="match status" value="1"/>
</dbReference>
<comment type="subcellular location">
    <subcellularLocation>
        <location evidence="1">Cell membrane</location>
        <topology evidence="1">Multi-pass membrane protein</topology>
    </subcellularLocation>
</comment>
<comment type="caution">
    <text evidence="15">The sequence shown here is derived from an EMBL/GenBank/DDBJ whole genome shotgun (WGS) entry which is preliminary data.</text>
</comment>
<accession>A0A559JWE6</accession>
<dbReference type="InterPro" id="IPR010559">
    <property type="entry name" value="Sig_transdc_His_kin_internal"/>
</dbReference>
<dbReference type="GO" id="GO:0005886">
    <property type="term" value="C:plasma membrane"/>
    <property type="evidence" value="ECO:0007669"/>
    <property type="project" value="UniProtKB-SubCell"/>
</dbReference>
<dbReference type="Gene3D" id="6.10.340.10">
    <property type="match status" value="1"/>
</dbReference>
<evidence type="ECO:0000256" key="12">
    <source>
        <dbReference type="SAM" id="Phobius"/>
    </source>
</evidence>